<proteinExistence type="predicted"/>
<protein>
    <submittedName>
        <fullName evidence="1">Glycoside hydrolase family 17 protein</fullName>
        <ecNumber evidence="1">3.2.1.39</ecNumber>
    </submittedName>
</protein>
<keyword evidence="2" id="KW-1185">Reference proteome</keyword>
<accession>A0ACB7UKJ2</accession>
<gene>
    <name evidence="1" type="ORF">IHE45_15G035800</name>
</gene>
<dbReference type="Proteomes" id="UP000827976">
    <property type="component" value="Chromosome 15"/>
</dbReference>
<dbReference type="EC" id="3.2.1.39" evidence="1"/>
<evidence type="ECO:0000313" key="2">
    <source>
        <dbReference type="Proteomes" id="UP000827976"/>
    </source>
</evidence>
<name>A0ACB7UKJ2_DIOAL</name>
<evidence type="ECO:0000313" key="1">
    <source>
        <dbReference type="EMBL" id="KAH7661039.1"/>
    </source>
</evidence>
<keyword evidence="1" id="KW-0378">Hydrolase</keyword>
<keyword evidence="1" id="KW-0326">Glycosidase</keyword>
<sequence>MVTHPQAFLVFSLADFQSMAAINRLLLLAIYALLSLYSSATAQSYIGVNYGEVADNLPPPDATVRLLRSTTISKVRLYGADPAIIKALAGTGISVVIGVANGDIPSLAADPAAASQWAAANVLAYLPASSISVVSVGNEVLSSGDSSLASQLLPAMQNLHSALSTAAPSVKISTVNTMAVLAQSDPPSTGAFHSDLIPGLKGILGFLNETGSPFMINPYPYFAYRSDPRPETLAFCLFQPNSGRFDGNSKINYMNMFDAQVDAVRAALDATGFPSTAIVVAETGWPYKGDDGEVGASVDNAKAFTSGLVAHLRSMAGTPRMPGRPVETYLFALYDEDLKPGPTSERSFGLFKPDLTATYDAGLFRSPSSSTPAAPSAAPKGKKGTMGWCVPRDGVSDQELQANLDYVCGAAAMDCRPIQPGGACYLPNTVRSHAAYAMNVLYQTSGRNPWNCDFRQSATLTSTNPSYEGCVYPGSQ</sequence>
<reference evidence="2" key="1">
    <citation type="journal article" date="2022" name="Nat. Commun.">
        <title>Chromosome evolution and the genetic basis of agronomically important traits in greater yam.</title>
        <authorList>
            <person name="Bredeson J.V."/>
            <person name="Lyons J.B."/>
            <person name="Oniyinde I.O."/>
            <person name="Okereke N.R."/>
            <person name="Kolade O."/>
            <person name="Nnabue I."/>
            <person name="Nwadili C.O."/>
            <person name="Hribova E."/>
            <person name="Parker M."/>
            <person name="Nwogha J."/>
            <person name="Shu S."/>
            <person name="Carlson J."/>
            <person name="Kariba R."/>
            <person name="Muthemba S."/>
            <person name="Knop K."/>
            <person name="Barton G.J."/>
            <person name="Sherwood A.V."/>
            <person name="Lopez-Montes A."/>
            <person name="Asiedu R."/>
            <person name="Jamnadass R."/>
            <person name="Muchugi A."/>
            <person name="Goodstein D."/>
            <person name="Egesi C.N."/>
            <person name="Featherston J."/>
            <person name="Asfaw A."/>
            <person name="Simpson G.G."/>
            <person name="Dolezel J."/>
            <person name="Hendre P.S."/>
            <person name="Van Deynze A."/>
            <person name="Kumar P.L."/>
            <person name="Obidiegwu J.E."/>
            <person name="Bhattacharjee R."/>
            <person name="Rokhsar D.S."/>
        </authorList>
    </citation>
    <scope>NUCLEOTIDE SEQUENCE [LARGE SCALE GENOMIC DNA]</scope>
    <source>
        <strain evidence="2">cv. TDa95/00328</strain>
    </source>
</reference>
<organism evidence="1 2">
    <name type="scientific">Dioscorea alata</name>
    <name type="common">Purple yam</name>
    <dbReference type="NCBI Taxonomy" id="55571"/>
    <lineage>
        <taxon>Eukaryota</taxon>
        <taxon>Viridiplantae</taxon>
        <taxon>Streptophyta</taxon>
        <taxon>Embryophyta</taxon>
        <taxon>Tracheophyta</taxon>
        <taxon>Spermatophyta</taxon>
        <taxon>Magnoliopsida</taxon>
        <taxon>Liliopsida</taxon>
        <taxon>Dioscoreales</taxon>
        <taxon>Dioscoreaceae</taxon>
        <taxon>Dioscorea</taxon>
    </lineage>
</organism>
<comment type="caution">
    <text evidence="1">The sequence shown here is derived from an EMBL/GenBank/DDBJ whole genome shotgun (WGS) entry which is preliminary data.</text>
</comment>
<dbReference type="EMBL" id="CM037025">
    <property type="protein sequence ID" value="KAH7661039.1"/>
    <property type="molecule type" value="Genomic_DNA"/>
</dbReference>